<dbReference type="Gene3D" id="3.40.920.10">
    <property type="entry name" value="Pyruvate-ferredoxin oxidoreductase, PFOR, domain III"/>
    <property type="match status" value="1"/>
</dbReference>
<sequence length="1145" mass="124964">MPLKGRSSMMRHDISLADRFDLTKPSVLLNGTQALVRLMLMQKERDRRAGLHTAGYVSGYRGSPLGAVDQQMAREDKLLKANDIVFRPGLNEDLAATAIWGTQQAELRGEGKYDGVFALWYGKGPGVDRSGDVMRHANMAGTSAHGGVLMAMGDDHTGESSTVCHQSDWALVDAYMPIVSPAGVQEILDYGLYGFALSRFSGLWVGLKTMKDTIEVTSVVESELDRMNFVTPDFPMPEGGLNIRLKDHWIPQEARMIDHKRFAAEAFARANRIDRRVWGKPGARIGFVAAGKNWLDLTHALSLLGIDAAEAERLGITTYKVGQTFPLDMTSFHDWAEGLDLIVVVEEKRKLIEVQIKEAIFDDRQGRRVYGWYKGGAGNMHAQELFPTRMALDPVMVAARIGEILVEEGRGTDHVKGALQTIGESQKAANVPELAARLPYFCSGCPHNSSTKLPEGSRAYAGIGCHFMVQWMDRATTGFTHMGGEGANWVGEAPFSTRAHVFQNLGDGTYNHSGVLAIRAALAAGTNITYKILFNDAVAMTGGQTNEGGLTADRIAREVQAMGVRDIAVVMDEKEEVDRGLFPSGVEFHLRDELMSVQEKFRNLKGVSVILYVQTCAAEKRRRRKRGTFPDPDRRVFINTDVCEGCGDCGVQSNCVSIVPVETELGRKRAIDQSSCNKDFSCLNGFCPSFVTLEGAKVRKGATAELHLPDLPDPVLPTIEGTHNVVITGVGGTGVVTIGAVLAMAAHLDGKAAGMMEMAGLAQKGGAVHIHLRLAEKPQDINAIRVAVGEADCVIGGDLVVTAGAKTIGLMRQGRTGAVVNAHEIITGEFTRNREFRVPSGQMRLALEARLRDRVSFFDASELATRLLGDAIYSNMLVLGAAWQRGLVPILGEAIRKAIEMNGAAVKGNLRAFDIGRWAAAHPDAAVEMASEDDPKALTLQEKIEFRAARLEDYQNRAYADRFRRLVAAAPEALREAVAKGYHQLLAYKDEYEVARLHLASADKARAEFEGDFRMTFHLAPPLLGGEGPDGRPKKRAFGPWVLTVFRVLAAMKGLRGRAIDPFGWLPERRTERALIAQYERDMAEVLPLVTAATEDAVRALAELPLEIRGFGPVKQAAIERTAKRREELLAVIRSGGVPEAQAAQ</sequence>
<dbReference type="PANTHER" id="PTHR48084:SF3">
    <property type="entry name" value="SUBUNIT OF PYRUVATE:FLAVODOXIN OXIDOREDUCTASE"/>
    <property type="match status" value="1"/>
</dbReference>
<dbReference type="Proteomes" id="UP001652503">
    <property type="component" value="Unassembled WGS sequence"/>
</dbReference>
<dbReference type="Pfam" id="PF01558">
    <property type="entry name" value="POR"/>
    <property type="match status" value="1"/>
</dbReference>
<reference evidence="3 4" key="1">
    <citation type="submission" date="2022-10" db="EMBL/GenBank/DDBJ databases">
        <title>Defluviimonas sp. nov., isolated from ocean surface water.</title>
        <authorList>
            <person name="He W."/>
            <person name="Wang L."/>
            <person name="Zhang D.-F."/>
        </authorList>
    </citation>
    <scope>NUCLEOTIDE SEQUENCE [LARGE SCALE GENOMIC DNA]</scope>
    <source>
        <strain evidence="3 4">WL0075</strain>
    </source>
</reference>
<comment type="caution">
    <text evidence="3">The sequence shown here is derived from an EMBL/GenBank/DDBJ whole genome shotgun (WGS) entry which is preliminary data.</text>
</comment>
<keyword evidence="1" id="KW-0560">Oxidoreductase</keyword>
<protein>
    <submittedName>
        <fullName evidence="3">Indolepyruvate ferredoxin oxidoreductase family protein</fullName>
    </submittedName>
</protein>
<evidence type="ECO:0000256" key="1">
    <source>
        <dbReference type="ARBA" id="ARBA00023002"/>
    </source>
</evidence>
<dbReference type="NCBIfam" id="NF009589">
    <property type="entry name" value="PRK13030.1"/>
    <property type="match status" value="1"/>
</dbReference>
<proteinExistence type="predicted"/>
<keyword evidence="4" id="KW-1185">Reference proteome</keyword>
<evidence type="ECO:0000259" key="2">
    <source>
        <dbReference type="PROSITE" id="PS51379"/>
    </source>
</evidence>
<evidence type="ECO:0000313" key="3">
    <source>
        <dbReference type="EMBL" id="MCV2864265.1"/>
    </source>
</evidence>
<dbReference type="InterPro" id="IPR017896">
    <property type="entry name" value="4Fe4S_Fe-S-bd"/>
</dbReference>
<dbReference type="InterPro" id="IPR051457">
    <property type="entry name" value="2-oxoacid:Fd_oxidoreductase"/>
</dbReference>
<dbReference type="PROSITE" id="PS51379">
    <property type="entry name" value="4FE4S_FER_2"/>
    <property type="match status" value="1"/>
</dbReference>
<dbReference type="SUPFAM" id="SSF53323">
    <property type="entry name" value="Pyruvate-ferredoxin oxidoreductase, PFOR, domain III"/>
    <property type="match status" value="1"/>
</dbReference>
<dbReference type="InterPro" id="IPR046667">
    <property type="entry name" value="DUF6537"/>
</dbReference>
<dbReference type="EMBL" id="JAOWLA010000004">
    <property type="protein sequence ID" value="MCV2864265.1"/>
    <property type="molecule type" value="Genomic_DNA"/>
</dbReference>
<name>A0ABT2YZN7_9RHOB</name>
<dbReference type="Gene3D" id="3.40.50.970">
    <property type="match status" value="1"/>
</dbReference>
<feature type="domain" description="4Fe-4S ferredoxin-type" evidence="2">
    <location>
        <begin position="634"/>
        <end position="664"/>
    </location>
</feature>
<dbReference type="InterPro" id="IPR019752">
    <property type="entry name" value="Pyrv/ketoisovalerate_OxRed_cat"/>
</dbReference>
<dbReference type="PANTHER" id="PTHR48084">
    <property type="entry name" value="2-OXOGLUTARATE OXIDOREDUCTASE SUBUNIT KORB-RELATED"/>
    <property type="match status" value="1"/>
</dbReference>
<accession>A0ABT2YZN7</accession>
<dbReference type="InterPro" id="IPR002880">
    <property type="entry name" value="Pyrv_Fd/Flavodoxin_OxRdtase_N"/>
</dbReference>
<dbReference type="InterPro" id="IPR002869">
    <property type="entry name" value="Pyrv_flavodox_OxRed_cen"/>
</dbReference>
<dbReference type="CDD" id="cd07034">
    <property type="entry name" value="TPP_PYR_PFOR_IOR-alpha_like"/>
    <property type="match status" value="1"/>
</dbReference>
<organism evidence="3 4">
    <name type="scientific">Albidovulum sediminicola</name>
    <dbReference type="NCBI Taxonomy" id="2984331"/>
    <lineage>
        <taxon>Bacteria</taxon>
        <taxon>Pseudomonadati</taxon>
        <taxon>Pseudomonadota</taxon>
        <taxon>Alphaproteobacteria</taxon>
        <taxon>Rhodobacterales</taxon>
        <taxon>Paracoccaceae</taxon>
        <taxon>Albidovulum</taxon>
    </lineage>
</organism>
<evidence type="ECO:0000313" key="4">
    <source>
        <dbReference type="Proteomes" id="UP001652503"/>
    </source>
</evidence>
<dbReference type="Pfam" id="PF20169">
    <property type="entry name" value="DUF6537"/>
    <property type="match status" value="1"/>
</dbReference>
<dbReference type="InterPro" id="IPR029061">
    <property type="entry name" value="THDP-binding"/>
</dbReference>
<dbReference type="NCBIfam" id="NF009588">
    <property type="entry name" value="PRK13029.1"/>
    <property type="match status" value="1"/>
</dbReference>
<gene>
    <name evidence="3" type="ORF">OE647_05865</name>
</gene>
<dbReference type="SUPFAM" id="SSF52518">
    <property type="entry name" value="Thiamin diphosphate-binding fold (THDP-binding)"/>
    <property type="match status" value="2"/>
</dbReference>